<dbReference type="GO" id="GO:0019867">
    <property type="term" value="C:outer membrane"/>
    <property type="evidence" value="ECO:0007669"/>
    <property type="project" value="InterPro"/>
</dbReference>
<feature type="chain" id="PRO_5038013200" evidence="6">
    <location>
        <begin position="26"/>
        <end position="829"/>
    </location>
</feature>
<evidence type="ECO:0000313" key="9">
    <source>
        <dbReference type="Proteomes" id="UP000704068"/>
    </source>
</evidence>
<comment type="subcellular location">
    <subcellularLocation>
        <location evidence="1">Membrane</location>
    </subcellularLocation>
</comment>
<comment type="caution">
    <text evidence="8">The sequence shown here is derived from an EMBL/GenBank/DDBJ whole genome shotgun (WGS) entry which is preliminary data.</text>
</comment>
<dbReference type="RefSeq" id="WP_303762706.1">
    <property type="nucleotide sequence ID" value="NZ_JABZGR010000002.1"/>
</dbReference>
<dbReference type="Proteomes" id="UP000704068">
    <property type="component" value="Unassembled WGS sequence"/>
</dbReference>
<name>A0A929RX10_9BACT</name>
<proteinExistence type="predicted"/>
<dbReference type="EMBL" id="JABZGR010000002">
    <property type="protein sequence ID" value="MBF0969644.1"/>
    <property type="molecule type" value="Genomic_DNA"/>
</dbReference>
<sequence length="829" mass="92844">MAFKHLLFPILLLLLACSCSTTSQLSEGEQLYTGIKKITYTQEPAKPSKVRRDSVGVITTISDAVNAIDDALSGKGGLGALSNLKQSDSAQAEAARAAAKAASHKQEVTKAALETAKEEVEAVLAYPPNNALFGSSYHSSPLQPGLWAYNAFVKSETKLGKWMFKSFATTPVLITSVSPDMRAKVAQNTLRNYGFFSGKVNYEIHPEKNPKKAKVAYAVQVGPLSLLDSITYLSFPPAQDSLLQATHNKRLLRSGDAFSAVRLTDEQARISKLFRNAGYYYWQDNYTTFQADTLARRQLVQLHVQPSPAINKKALQPWKIGETHITVRRYDSEILEKTKSKRFFTFNYSGKRVPLRSSMWRQAVTHKHGELYRYDDQRSTLEKLNNIGVFRLLDVEYIPQDTTDLCDSLDVYVTAVLDKPYDSNFEMNATLKSNQQIGPGMSYELSKNNAFRGGERISFKIFGSYEWQLRTGTERNSSLLDSYELGSQLAFHFPRIFFPGISKKRLRFPAETTFAFNTDWKKRTSFFTLINAGISAKYAWHKKQNALHELVPLSIDFNKVLSSSHTYDSILAANPALAVSMRNQFVPAMSYLFTYSSAAHHRNPVMVQVLAKQAGNLTSALYALARKPFNQRDKKMFGSPFAQFLKATAELHYTYKINSSLKLATRLYGGILYAYGNSTRAPYSEQFYAGGANSVRGFAVRSIGPGTYKANNSKYAYIEQTGDIKLEANAELRAHLFGSLYGALFLDAGNVWLLHKDPQRPGGEFNLRNFKQIAVGTGLGLRYDLSYLVLRFDLGVGLHAPYATSKSGFYNIDKFRNGLVFHFAIGYPF</sequence>
<evidence type="ECO:0000256" key="5">
    <source>
        <dbReference type="ARBA" id="ARBA00023237"/>
    </source>
</evidence>
<dbReference type="InterPro" id="IPR000184">
    <property type="entry name" value="Bac_surfAg_D15"/>
</dbReference>
<feature type="signal peptide" evidence="6">
    <location>
        <begin position="1"/>
        <end position="25"/>
    </location>
</feature>
<evidence type="ECO:0000313" key="8">
    <source>
        <dbReference type="EMBL" id="MBF0969644.1"/>
    </source>
</evidence>
<reference evidence="8" key="1">
    <citation type="submission" date="2020-04" db="EMBL/GenBank/DDBJ databases">
        <title>Deep metagenomics examines the oral microbiome during advanced dental caries in children, revealing novel taxa and co-occurrences with host molecules.</title>
        <authorList>
            <person name="Baker J.L."/>
            <person name="Morton J.T."/>
            <person name="Dinis M."/>
            <person name="Alvarez R."/>
            <person name="Tran N.C."/>
            <person name="Knight R."/>
            <person name="Edlund A."/>
        </authorList>
    </citation>
    <scope>NUCLEOTIDE SEQUENCE</scope>
    <source>
        <strain evidence="8">JCVI_34_bin.1</strain>
    </source>
</reference>
<keyword evidence="2" id="KW-0812">Transmembrane</keyword>
<feature type="domain" description="Bacterial surface antigen (D15)" evidence="7">
    <location>
        <begin position="642"/>
        <end position="827"/>
    </location>
</feature>
<dbReference type="Pfam" id="PF01103">
    <property type="entry name" value="Omp85"/>
    <property type="match status" value="1"/>
</dbReference>
<evidence type="ECO:0000256" key="3">
    <source>
        <dbReference type="ARBA" id="ARBA00022729"/>
    </source>
</evidence>
<evidence type="ECO:0000256" key="1">
    <source>
        <dbReference type="ARBA" id="ARBA00004370"/>
    </source>
</evidence>
<keyword evidence="4" id="KW-0472">Membrane</keyword>
<dbReference type="PANTHER" id="PTHR12815:SF47">
    <property type="entry name" value="TRANSLOCATION AND ASSEMBLY MODULE SUBUNIT TAMA"/>
    <property type="match status" value="1"/>
</dbReference>
<accession>A0A929RX10</accession>
<keyword evidence="3 6" id="KW-0732">Signal</keyword>
<evidence type="ECO:0000256" key="4">
    <source>
        <dbReference type="ARBA" id="ARBA00023136"/>
    </source>
</evidence>
<gene>
    <name evidence="8" type="ORF">HXK21_01180</name>
</gene>
<keyword evidence="5" id="KW-0998">Cell outer membrane</keyword>
<evidence type="ECO:0000256" key="2">
    <source>
        <dbReference type="ARBA" id="ARBA00022692"/>
    </source>
</evidence>
<protein>
    <submittedName>
        <fullName evidence="8">BamA/TamA family outer membrane protein</fullName>
    </submittedName>
</protein>
<dbReference type="PANTHER" id="PTHR12815">
    <property type="entry name" value="SORTING AND ASSEMBLY MACHINERY SAMM50 PROTEIN FAMILY MEMBER"/>
    <property type="match status" value="1"/>
</dbReference>
<dbReference type="AlphaFoldDB" id="A0A929RX10"/>
<evidence type="ECO:0000256" key="6">
    <source>
        <dbReference type="SAM" id="SignalP"/>
    </source>
</evidence>
<organism evidence="8 9">
    <name type="scientific">Alloprevotella tannerae</name>
    <dbReference type="NCBI Taxonomy" id="76122"/>
    <lineage>
        <taxon>Bacteria</taxon>
        <taxon>Pseudomonadati</taxon>
        <taxon>Bacteroidota</taxon>
        <taxon>Bacteroidia</taxon>
        <taxon>Bacteroidales</taxon>
        <taxon>Prevotellaceae</taxon>
        <taxon>Alloprevotella</taxon>
    </lineage>
</organism>
<dbReference type="PROSITE" id="PS51257">
    <property type="entry name" value="PROKAR_LIPOPROTEIN"/>
    <property type="match status" value="1"/>
</dbReference>
<dbReference type="Gene3D" id="2.40.160.50">
    <property type="entry name" value="membrane protein fhac: a member of the omp85/tpsb transporter family"/>
    <property type="match status" value="1"/>
</dbReference>
<dbReference type="InterPro" id="IPR039910">
    <property type="entry name" value="D15-like"/>
</dbReference>
<evidence type="ECO:0000259" key="7">
    <source>
        <dbReference type="Pfam" id="PF01103"/>
    </source>
</evidence>